<evidence type="ECO:0000256" key="2">
    <source>
        <dbReference type="ARBA" id="ARBA00022448"/>
    </source>
</evidence>
<comment type="cofactor">
    <cofactor evidence="1">
        <name>[3Fe-4S] cluster</name>
        <dbReference type="ChEBI" id="CHEBI:21137"/>
    </cofactor>
</comment>
<name>A0A4D4L066_STRVO</name>
<evidence type="ECO:0000313" key="11">
    <source>
        <dbReference type="Proteomes" id="UP000301309"/>
    </source>
</evidence>
<dbReference type="Pfam" id="PF13370">
    <property type="entry name" value="Fer4_13"/>
    <property type="match status" value="1"/>
</dbReference>
<gene>
    <name evidence="10" type="ORF">SVIO_044370</name>
</gene>
<comment type="caution">
    <text evidence="10">The sequence shown here is derived from an EMBL/GenBank/DDBJ whole genome shotgun (WGS) entry which is preliminary data.</text>
</comment>
<dbReference type="PANTHER" id="PTHR36923">
    <property type="entry name" value="FERREDOXIN"/>
    <property type="match status" value="1"/>
</dbReference>
<protein>
    <recommendedName>
        <fullName evidence="8">Ferredoxin</fullName>
    </recommendedName>
</protein>
<dbReference type="GO" id="GO:0051538">
    <property type="term" value="F:3 iron, 4 sulfur cluster binding"/>
    <property type="evidence" value="ECO:0007669"/>
    <property type="project" value="UniProtKB-KW"/>
</dbReference>
<dbReference type="PRINTS" id="PR00352">
    <property type="entry name" value="3FE4SFRDOXIN"/>
</dbReference>
<dbReference type="AlphaFoldDB" id="A0A4D4L066"/>
<keyword evidence="11" id="KW-1185">Reference proteome</keyword>
<dbReference type="Proteomes" id="UP000301309">
    <property type="component" value="Unassembled WGS sequence"/>
</dbReference>
<proteinExistence type="predicted"/>
<evidence type="ECO:0000256" key="7">
    <source>
        <dbReference type="ARBA" id="ARBA00023291"/>
    </source>
</evidence>
<evidence type="ECO:0000256" key="5">
    <source>
        <dbReference type="ARBA" id="ARBA00023004"/>
    </source>
</evidence>
<evidence type="ECO:0000313" key="10">
    <source>
        <dbReference type="EMBL" id="GDY53814.1"/>
    </source>
</evidence>
<evidence type="ECO:0000256" key="3">
    <source>
        <dbReference type="ARBA" id="ARBA00022723"/>
    </source>
</evidence>
<keyword evidence="4 8" id="KW-0249">Electron transport</keyword>
<keyword evidence="6 8" id="KW-0411">Iron-sulfur</keyword>
<evidence type="ECO:0000256" key="6">
    <source>
        <dbReference type="ARBA" id="ARBA00023014"/>
    </source>
</evidence>
<accession>A0A4D4L066</accession>
<evidence type="ECO:0000256" key="1">
    <source>
        <dbReference type="ARBA" id="ARBA00001927"/>
    </source>
</evidence>
<dbReference type="InterPro" id="IPR051269">
    <property type="entry name" value="Fe-S_cluster_ET"/>
</dbReference>
<evidence type="ECO:0000259" key="9">
    <source>
        <dbReference type="PROSITE" id="PS51379"/>
    </source>
</evidence>
<evidence type="ECO:0000256" key="8">
    <source>
        <dbReference type="RuleBase" id="RU368020"/>
    </source>
</evidence>
<dbReference type="SUPFAM" id="SSF54862">
    <property type="entry name" value="4Fe-4S ferredoxins"/>
    <property type="match status" value="1"/>
</dbReference>
<dbReference type="EMBL" id="BJHW01000001">
    <property type="protein sequence ID" value="GDY53814.1"/>
    <property type="molecule type" value="Genomic_DNA"/>
</dbReference>
<dbReference type="InterPro" id="IPR017896">
    <property type="entry name" value="4Fe4S_Fe-S-bd"/>
</dbReference>
<keyword evidence="2 8" id="KW-0813">Transport</keyword>
<sequence length="64" mass="7093">MKLHVDREACLATGLCTAFAPEVLDLDEQGELVILDRTPPPHLLDDVRQAVRGCPVRALRITED</sequence>
<keyword evidence="5 8" id="KW-0408">Iron</keyword>
<dbReference type="PROSITE" id="PS51379">
    <property type="entry name" value="4FE4S_FER_2"/>
    <property type="match status" value="1"/>
</dbReference>
<dbReference type="GO" id="GO:0009055">
    <property type="term" value="F:electron transfer activity"/>
    <property type="evidence" value="ECO:0007669"/>
    <property type="project" value="UniProtKB-UniRule"/>
</dbReference>
<comment type="function">
    <text evidence="8">Ferredoxins are iron-sulfur proteins that transfer electrons in a wide variety of metabolic reactions.</text>
</comment>
<dbReference type="Gene3D" id="3.30.70.20">
    <property type="match status" value="1"/>
</dbReference>
<dbReference type="OrthoDB" id="3215002at2"/>
<dbReference type="InterPro" id="IPR001080">
    <property type="entry name" value="3Fe4S_ferredoxin"/>
</dbReference>
<keyword evidence="7" id="KW-0003">3Fe-4S</keyword>
<feature type="domain" description="4Fe-4S ferredoxin-type" evidence="9">
    <location>
        <begin position="1"/>
        <end position="29"/>
    </location>
</feature>
<keyword evidence="3 8" id="KW-0479">Metal-binding</keyword>
<organism evidence="10 11">
    <name type="scientific">Streptomyces violaceusniger</name>
    <dbReference type="NCBI Taxonomy" id="68280"/>
    <lineage>
        <taxon>Bacteria</taxon>
        <taxon>Bacillati</taxon>
        <taxon>Actinomycetota</taxon>
        <taxon>Actinomycetes</taxon>
        <taxon>Kitasatosporales</taxon>
        <taxon>Streptomycetaceae</taxon>
        <taxon>Streptomyces</taxon>
        <taxon>Streptomyces violaceusniger group</taxon>
    </lineage>
</organism>
<evidence type="ECO:0000256" key="4">
    <source>
        <dbReference type="ARBA" id="ARBA00022982"/>
    </source>
</evidence>
<reference evidence="10 11" key="1">
    <citation type="journal article" date="2020" name="Int. J. Syst. Evol. Microbiol.">
        <title>Reclassification of Streptomyces castelarensis and Streptomyces sporoclivatus as later heterotypic synonyms of Streptomyces antimycoticus.</title>
        <authorList>
            <person name="Komaki H."/>
            <person name="Tamura T."/>
        </authorList>
    </citation>
    <scope>NUCLEOTIDE SEQUENCE [LARGE SCALE GENOMIC DNA]</scope>
    <source>
        <strain evidence="10 11">NBRC 13459</strain>
    </source>
</reference>
<dbReference type="GO" id="GO:0005506">
    <property type="term" value="F:iron ion binding"/>
    <property type="evidence" value="ECO:0007669"/>
    <property type="project" value="UniProtKB-UniRule"/>
</dbReference>
<dbReference type="PANTHER" id="PTHR36923:SF3">
    <property type="entry name" value="FERREDOXIN"/>
    <property type="match status" value="1"/>
</dbReference>